<dbReference type="Pfam" id="PF24883">
    <property type="entry name" value="NPHP3_N"/>
    <property type="match status" value="1"/>
</dbReference>
<dbReference type="PANTHER" id="PTHR10039">
    <property type="entry name" value="AMELOGENIN"/>
    <property type="match status" value="1"/>
</dbReference>
<keyword evidence="1" id="KW-0677">Repeat</keyword>
<dbReference type="Proteomes" id="UP000772434">
    <property type="component" value="Unassembled WGS sequence"/>
</dbReference>
<keyword evidence="4" id="KW-1185">Reference proteome</keyword>
<feature type="domain" description="Nephrocystin 3-like N-terminal" evidence="2">
    <location>
        <begin position="4"/>
        <end position="64"/>
    </location>
</feature>
<feature type="non-terminal residue" evidence="3">
    <location>
        <position position="1"/>
    </location>
</feature>
<dbReference type="OrthoDB" id="2970937at2759"/>
<evidence type="ECO:0000313" key="4">
    <source>
        <dbReference type="Proteomes" id="UP000772434"/>
    </source>
</evidence>
<dbReference type="EMBL" id="JADNRY010000287">
    <property type="protein sequence ID" value="KAF9059639.1"/>
    <property type="molecule type" value="Genomic_DNA"/>
</dbReference>
<proteinExistence type="predicted"/>
<name>A0A9P5P681_9AGAR</name>
<feature type="non-terminal residue" evidence="3">
    <location>
        <position position="150"/>
    </location>
</feature>
<accession>A0A9P5P681</accession>
<sequence>SIETQLRVLISEPCCMHLNENPLMILIDGLDECEGQDVHLEILRAIRNSFTPHPLPLRFIIASRPEAHIHEMFESPLYDGVYRPFNLEQSFNDVQTYFQDEFARIHREHHQTMAMVPFPWPLPEVLHKLVWKSSGYFIYASTIIKFVDDK</sequence>
<dbReference type="AlphaFoldDB" id="A0A9P5P681"/>
<evidence type="ECO:0000259" key="2">
    <source>
        <dbReference type="Pfam" id="PF24883"/>
    </source>
</evidence>
<protein>
    <recommendedName>
        <fullName evidence="2">Nephrocystin 3-like N-terminal domain-containing protein</fullName>
    </recommendedName>
</protein>
<organism evidence="3 4">
    <name type="scientific">Rhodocollybia butyracea</name>
    <dbReference type="NCBI Taxonomy" id="206335"/>
    <lineage>
        <taxon>Eukaryota</taxon>
        <taxon>Fungi</taxon>
        <taxon>Dikarya</taxon>
        <taxon>Basidiomycota</taxon>
        <taxon>Agaricomycotina</taxon>
        <taxon>Agaricomycetes</taxon>
        <taxon>Agaricomycetidae</taxon>
        <taxon>Agaricales</taxon>
        <taxon>Marasmiineae</taxon>
        <taxon>Omphalotaceae</taxon>
        <taxon>Rhodocollybia</taxon>
    </lineage>
</organism>
<comment type="caution">
    <text evidence="3">The sequence shown here is derived from an EMBL/GenBank/DDBJ whole genome shotgun (WGS) entry which is preliminary data.</text>
</comment>
<dbReference type="InterPro" id="IPR056884">
    <property type="entry name" value="NPHP3-like_N"/>
</dbReference>
<evidence type="ECO:0000313" key="3">
    <source>
        <dbReference type="EMBL" id="KAF9059639.1"/>
    </source>
</evidence>
<evidence type="ECO:0000256" key="1">
    <source>
        <dbReference type="ARBA" id="ARBA00022737"/>
    </source>
</evidence>
<reference evidence="3" key="1">
    <citation type="submission" date="2020-11" db="EMBL/GenBank/DDBJ databases">
        <authorList>
            <consortium name="DOE Joint Genome Institute"/>
            <person name="Ahrendt S."/>
            <person name="Riley R."/>
            <person name="Andreopoulos W."/>
            <person name="Labutti K."/>
            <person name="Pangilinan J."/>
            <person name="Ruiz-Duenas F.J."/>
            <person name="Barrasa J.M."/>
            <person name="Sanchez-Garcia M."/>
            <person name="Camarero S."/>
            <person name="Miyauchi S."/>
            <person name="Serrano A."/>
            <person name="Linde D."/>
            <person name="Babiker R."/>
            <person name="Drula E."/>
            <person name="Ayuso-Fernandez I."/>
            <person name="Pacheco R."/>
            <person name="Padilla G."/>
            <person name="Ferreira P."/>
            <person name="Barriuso J."/>
            <person name="Kellner H."/>
            <person name="Castanera R."/>
            <person name="Alfaro M."/>
            <person name="Ramirez L."/>
            <person name="Pisabarro A.G."/>
            <person name="Kuo A."/>
            <person name="Tritt A."/>
            <person name="Lipzen A."/>
            <person name="He G."/>
            <person name="Yan M."/>
            <person name="Ng V."/>
            <person name="Cullen D."/>
            <person name="Martin F."/>
            <person name="Rosso M.-N."/>
            <person name="Henrissat B."/>
            <person name="Hibbett D."/>
            <person name="Martinez A.T."/>
            <person name="Grigoriev I.V."/>
        </authorList>
    </citation>
    <scope>NUCLEOTIDE SEQUENCE</scope>
    <source>
        <strain evidence="3">AH 40177</strain>
    </source>
</reference>
<gene>
    <name evidence="3" type="ORF">BDP27DRAFT_1191404</name>
</gene>